<feature type="transmembrane region" description="Helical" evidence="1">
    <location>
        <begin position="68"/>
        <end position="86"/>
    </location>
</feature>
<keyword evidence="1" id="KW-0812">Transmembrane</keyword>
<sequence>MFRDGGCGGMALKTISVAEGMAAPRNNFDAIRLLAALLVLFSHSYPLTGVGAEPFAARWGGYDTGGGLAVSTFFTLSGFLVCRSAQRHDSWTYLRSRALRIVPGLAVCLVLTALVLGPFFTSLPAGRYFQDPAVWEHVLGLFVFSITTVIPGVFGGNPLNYFNGSLWTLPIEAAFYLVMPLLAAFGLLRRGVLALLTAALLACYLATPAWGLSWDNQGGLLVRMVPLFPAIKAACFFLIGACFWAFREEIQLSPGAAASCAIILAIAPAGHARMVVLLVCLPYLIFYAGLALPWALHLGKTIGDLSYGTYLYAFPVQQAVVALLGAGIGPILLTACAVPPTLLLALGSWWLVEKPFLRARHGMRRYKAPAIGGAAPAERVAGE</sequence>
<name>A0A2C7ADT8_9PROT</name>
<protein>
    <submittedName>
        <fullName evidence="3">Acyltransferase</fullName>
    </submittedName>
</protein>
<keyword evidence="3" id="KW-0012">Acyltransferase</keyword>
<reference evidence="3 4" key="1">
    <citation type="submission" date="2017-10" db="EMBL/GenBank/DDBJ databases">
        <authorList>
            <person name="Banno H."/>
            <person name="Chua N.-H."/>
        </authorList>
    </citation>
    <scope>NUCLEOTIDE SEQUENCE [LARGE SCALE GENOMIC DNA]</scope>
    <source>
        <strain evidence="3 4">YW11</strain>
    </source>
</reference>
<dbReference type="GO" id="GO:0016020">
    <property type="term" value="C:membrane"/>
    <property type="evidence" value="ECO:0007669"/>
    <property type="project" value="TreeGrafter"/>
</dbReference>
<feature type="transmembrane region" description="Helical" evidence="1">
    <location>
        <begin position="193"/>
        <end position="212"/>
    </location>
</feature>
<keyword evidence="3" id="KW-0808">Transferase</keyword>
<dbReference type="OrthoDB" id="9767863at2"/>
<accession>A0A2C7ADT8</accession>
<feature type="transmembrane region" description="Helical" evidence="1">
    <location>
        <begin position="98"/>
        <end position="121"/>
    </location>
</feature>
<feature type="transmembrane region" description="Helical" evidence="1">
    <location>
        <begin position="319"/>
        <end position="352"/>
    </location>
</feature>
<dbReference type="EMBL" id="PDNU01000002">
    <property type="protein sequence ID" value="PHK96600.1"/>
    <property type="molecule type" value="Genomic_DNA"/>
</dbReference>
<feature type="transmembrane region" description="Helical" evidence="1">
    <location>
        <begin position="276"/>
        <end position="299"/>
    </location>
</feature>
<evidence type="ECO:0000256" key="1">
    <source>
        <dbReference type="SAM" id="Phobius"/>
    </source>
</evidence>
<dbReference type="GO" id="GO:0016747">
    <property type="term" value="F:acyltransferase activity, transferring groups other than amino-acyl groups"/>
    <property type="evidence" value="ECO:0007669"/>
    <property type="project" value="InterPro"/>
</dbReference>
<feature type="transmembrane region" description="Helical" evidence="1">
    <location>
        <begin position="166"/>
        <end position="187"/>
    </location>
</feature>
<evidence type="ECO:0000259" key="2">
    <source>
        <dbReference type="Pfam" id="PF01757"/>
    </source>
</evidence>
<keyword evidence="4" id="KW-1185">Reference proteome</keyword>
<dbReference type="Pfam" id="PF01757">
    <property type="entry name" value="Acyl_transf_3"/>
    <property type="match status" value="1"/>
</dbReference>
<keyword evidence="1" id="KW-0472">Membrane</keyword>
<dbReference type="InterPro" id="IPR002656">
    <property type="entry name" value="Acyl_transf_3_dom"/>
</dbReference>
<feature type="transmembrane region" description="Helical" evidence="1">
    <location>
        <begin position="133"/>
        <end position="154"/>
    </location>
</feature>
<dbReference type="PANTHER" id="PTHR23028:SF53">
    <property type="entry name" value="ACYL_TRANSF_3 DOMAIN-CONTAINING PROTEIN"/>
    <property type="match status" value="1"/>
</dbReference>
<feature type="domain" description="Acyltransferase 3" evidence="2">
    <location>
        <begin position="26"/>
        <end position="347"/>
    </location>
</feature>
<evidence type="ECO:0000313" key="4">
    <source>
        <dbReference type="Proteomes" id="UP000223527"/>
    </source>
</evidence>
<dbReference type="AlphaFoldDB" id="A0A2C7ADT8"/>
<proteinExistence type="predicted"/>
<gene>
    <name evidence="3" type="ORF">CR162_01350</name>
</gene>
<feature type="transmembrane region" description="Helical" evidence="1">
    <location>
        <begin position="30"/>
        <end position="48"/>
    </location>
</feature>
<dbReference type="GO" id="GO:0000271">
    <property type="term" value="P:polysaccharide biosynthetic process"/>
    <property type="evidence" value="ECO:0007669"/>
    <property type="project" value="TreeGrafter"/>
</dbReference>
<organism evidence="3 4">
    <name type="scientific">Teichococcus rhizosphaerae</name>
    <dbReference type="NCBI Taxonomy" id="1335062"/>
    <lineage>
        <taxon>Bacteria</taxon>
        <taxon>Pseudomonadati</taxon>
        <taxon>Pseudomonadota</taxon>
        <taxon>Alphaproteobacteria</taxon>
        <taxon>Acetobacterales</taxon>
        <taxon>Roseomonadaceae</taxon>
        <taxon>Roseomonas</taxon>
    </lineage>
</organism>
<dbReference type="PANTHER" id="PTHR23028">
    <property type="entry name" value="ACETYLTRANSFERASE"/>
    <property type="match status" value="1"/>
</dbReference>
<keyword evidence="1" id="KW-1133">Transmembrane helix</keyword>
<dbReference type="InterPro" id="IPR050879">
    <property type="entry name" value="Acyltransferase_3"/>
</dbReference>
<dbReference type="Proteomes" id="UP000223527">
    <property type="component" value="Unassembled WGS sequence"/>
</dbReference>
<feature type="transmembrane region" description="Helical" evidence="1">
    <location>
        <begin position="224"/>
        <end position="246"/>
    </location>
</feature>
<evidence type="ECO:0000313" key="3">
    <source>
        <dbReference type="EMBL" id="PHK96600.1"/>
    </source>
</evidence>
<comment type="caution">
    <text evidence="3">The sequence shown here is derived from an EMBL/GenBank/DDBJ whole genome shotgun (WGS) entry which is preliminary data.</text>
</comment>